<sequence length="127" mass="13972">MAPGLLIYDGDCAFCTSAVQWLEARLERFPRSIPQQHIDFAQYGLSLDDVTNSAWIVDTRSPLRMWSHGELAAALLAGQPSFALRWTGRMLALPGIRHACDLGYRAIAVNRHRLPGGTPACAMPPRA</sequence>
<evidence type="ECO:0008006" key="3">
    <source>
        <dbReference type="Google" id="ProtNLM"/>
    </source>
</evidence>
<keyword evidence="2" id="KW-1185">Reference proteome</keyword>
<dbReference type="GeneID" id="303171892"/>
<dbReference type="AlphaFoldDB" id="A0A1R4EYA2"/>
<dbReference type="GO" id="GO:0015035">
    <property type="term" value="F:protein-disulfide reductase activity"/>
    <property type="evidence" value="ECO:0007669"/>
    <property type="project" value="InterPro"/>
</dbReference>
<accession>A0A1R4EYA2</accession>
<evidence type="ECO:0000313" key="2">
    <source>
        <dbReference type="Proteomes" id="UP000195787"/>
    </source>
</evidence>
<dbReference type="EMBL" id="FUHU01000009">
    <property type="protein sequence ID" value="SJM48596.1"/>
    <property type="molecule type" value="Genomic_DNA"/>
</dbReference>
<dbReference type="Proteomes" id="UP000195787">
    <property type="component" value="Unassembled WGS sequence"/>
</dbReference>
<organism evidence="1 2">
    <name type="scientific">Agrococcus casei LMG 22410</name>
    <dbReference type="NCBI Taxonomy" id="1255656"/>
    <lineage>
        <taxon>Bacteria</taxon>
        <taxon>Bacillati</taxon>
        <taxon>Actinomycetota</taxon>
        <taxon>Actinomycetes</taxon>
        <taxon>Micrococcales</taxon>
        <taxon>Microbacteriaceae</taxon>
        <taxon>Agrococcus</taxon>
    </lineage>
</organism>
<dbReference type="Pfam" id="PF04134">
    <property type="entry name" value="DCC1-like"/>
    <property type="match status" value="1"/>
</dbReference>
<dbReference type="InterPro" id="IPR007263">
    <property type="entry name" value="DCC1-like"/>
</dbReference>
<name>A0A1R4EYA2_9MICO</name>
<dbReference type="OrthoDB" id="9813713at2"/>
<evidence type="ECO:0000313" key="1">
    <source>
        <dbReference type="EMBL" id="SJM48596.1"/>
    </source>
</evidence>
<protein>
    <recommendedName>
        <fullName evidence="3">Cell division inhibitor</fullName>
    </recommendedName>
</protein>
<proteinExistence type="predicted"/>
<gene>
    <name evidence="1" type="ORF">CZ674_01570</name>
</gene>
<reference evidence="1 2" key="1">
    <citation type="submission" date="2017-02" db="EMBL/GenBank/DDBJ databases">
        <authorList>
            <person name="Peterson S.W."/>
        </authorList>
    </citation>
    <scope>NUCLEOTIDE SEQUENCE [LARGE SCALE GENOMIC DNA]</scope>
    <source>
        <strain evidence="1 2">LMG 22410</strain>
    </source>
</reference>
<dbReference type="RefSeq" id="WP_086990605.1">
    <property type="nucleotide sequence ID" value="NZ_FUHU01000009.1"/>
</dbReference>